<evidence type="ECO:0000313" key="2">
    <source>
        <dbReference type="Proteomes" id="UP000617402"/>
    </source>
</evidence>
<dbReference type="RefSeq" id="WP_188041743.1">
    <property type="nucleotide sequence ID" value="NZ_JACVHF010000032.1"/>
</dbReference>
<comment type="caution">
    <text evidence="1">The sequence shown here is derived from an EMBL/GenBank/DDBJ whole genome shotgun (WGS) entry which is preliminary data.</text>
</comment>
<evidence type="ECO:0000313" key="1">
    <source>
        <dbReference type="EMBL" id="MBC9786319.1"/>
    </source>
</evidence>
<proteinExistence type="predicted"/>
<sequence length="84" mass="9623">MFLKPKDAQVADDLREITEYQMEEMNEIVSSAMQEKSEIMISLRTGKQIICVPLKGRMGKLSVSTERGEREILFTDIIEVKKTS</sequence>
<organism evidence="1 2">
    <name type="scientific">Heliobacterium chlorum</name>
    <dbReference type="NCBI Taxonomy" id="2698"/>
    <lineage>
        <taxon>Bacteria</taxon>
        <taxon>Bacillati</taxon>
        <taxon>Bacillota</taxon>
        <taxon>Clostridia</taxon>
        <taxon>Eubacteriales</taxon>
        <taxon>Heliobacteriaceae</taxon>
        <taxon>Heliobacterium</taxon>
    </lineage>
</organism>
<name>A0ABR7T6B4_HELCL</name>
<gene>
    <name evidence="1" type="ORF">H1S01_17815</name>
</gene>
<protein>
    <submittedName>
        <fullName evidence="1">Uncharacterized protein</fullName>
    </submittedName>
</protein>
<accession>A0ABR7T6B4</accession>
<keyword evidence="2" id="KW-1185">Reference proteome</keyword>
<dbReference type="Proteomes" id="UP000617402">
    <property type="component" value="Unassembled WGS sequence"/>
</dbReference>
<reference evidence="1 2" key="1">
    <citation type="submission" date="2020-07" db="EMBL/GenBank/DDBJ databases">
        <title>Draft whole-genome sequence of Heliobacterium chlorum DSM 3682, type strain.</title>
        <authorList>
            <person name="Kyndt J.A."/>
            <person name="Meyer T.E."/>
            <person name="Imhoff J.F."/>
        </authorList>
    </citation>
    <scope>NUCLEOTIDE SEQUENCE [LARGE SCALE GENOMIC DNA]</scope>
    <source>
        <strain evidence="1 2">DSM 3682</strain>
    </source>
</reference>
<dbReference type="EMBL" id="JACVHF010000032">
    <property type="protein sequence ID" value="MBC9786319.1"/>
    <property type="molecule type" value="Genomic_DNA"/>
</dbReference>